<proteinExistence type="predicted"/>
<dbReference type="Proteomes" id="UP000473525">
    <property type="component" value="Unassembled WGS sequence"/>
</dbReference>
<dbReference type="AlphaFoldDB" id="A0A6L6XTQ3"/>
<dbReference type="InterPro" id="IPR011611">
    <property type="entry name" value="PfkB_dom"/>
</dbReference>
<evidence type="ECO:0000259" key="3">
    <source>
        <dbReference type="Pfam" id="PF00294"/>
    </source>
</evidence>
<dbReference type="Gene3D" id="1.10.10.10">
    <property type="entry name" value="Winged helix-like DNA-binding domain superfamily/Winged helix DNA-binding domain"/>
    <property type="match status" value="1"/>
</dbReference>
<keyword evidence="5" id="KW-1185">Reference proteome</keyword>
<dbReference type="PROSITE" id="PS00583">
    <property type="entry name" value="PFKB_KINASES_1"/>
    <property type="match status" value="1"/>
</dbReference>
<dbReference type="InterPro" id="IPR002173">
    <property type="entry name" value="Carboh/pur_kinase_PfkB_CS"/>
</dbReference>
<sequence length="365" mass="36960">MSLTEREREIVALLRRDPLIGSAAIAHELGTTRAAVNVHLSNLGKKGVILGRGYVLSEQASVLVVGGANMDVKARSTRPAVLATSNPGAATMSAGGVGRNVAENLARLGTRTHLVAAVGADALGDQVLSATSGAGVHVEHVRRSARATGTYTAVLDAEGELVVAVADMAATDELAPEQVDAARDLFASASLVVLDGNLATRTLALALELSAAAGTRVVLEPVSVPKAAALAPLVTADRPVYALTPNRDELGALTGLPTRTDRQVQQAAAALHDRGVELVWARLGAAGSLLSGPDGVVALDAVPADVVDVTGAGDAMLAAFCHALLDGADPADAAAYGHAAAALTIASPHTVRPDLTDRLVRSTTA</sequence>
<dbReference type="GO" id="GO:0016301">
    <property type="term" value="F:kinase activity"/>
    <property type="evidence" value="ECO:0007669"/>
    <property type="project" value="UniProtKB-KW"/>
</dbReference>
<dbReference type="Gene3D" id="3.40.1190.20">
    <property type="match status" value="1"/>
</dbReference>
<evidence type="ECO:0000313" key="5">
    <source>
        <dbReference type="Proteomes" id="UP000473525"/>
    </source>
</evidence>
<reference evidence="4 5" key="1">
    <citation type="submission" date="2019-12" db="EMBL/GenBank/DDBJ databases">
        <authorList>
            <person name="Huq M.A."/>
        </authorList>
    </citation>
    <scope>NUCLEOTIDE SEQUENCE [LARGE SCALE GENOMIC DNA]</scope>
    <source>
        <strain evidence="4 5">MAH-18</strain>
    </source>
</reference>
<dbReference type="InterPro" id="IPR036388">
    <property type="entry name" value="WH-like_DNA-bd_sf"/>
</dbReference>
<organism evidence="4 5">
    <name type="scientific">Nocardioides agri</name>
    <dbReference type="NCBI Taxonomy" id="2682843"/>
    <lineage>
        <taxon>Bacteria</taxon>
        <taxon>Bacillati</taxon>
        <taxon>Actinomycetota</taxon>
        <taxon>Actinomycetes</taxon>
        <taxon>Propionibacteriales</taxon>
        <taxon>Nocardioidaceae</taxon>
        <taxon>Nocardioides</taxon>
    </lineage>
</organism>
<dbReference type="PANTHER" id="PTHR10584">
    <property type="entry name" value="SUGAR KINASE"/>
    <property type="match status" value="1"/>
</dbReference>
<gene>
    <name evidence="4" type="ORF">GON03_11685</name>
</gene>
<dbReference type="Pfam" id="PF13412">
    <property type="entry name" value="HTH_24"/>
    <property type="match status" value="1"/>
</dbReference>
<dbReference type="SUPFAM" id="SSF53613">
    <property type="entry name" value="Ribokinase-like"/>
    <property type="match status" value="1"/>
</dbReference>
<evidence type="ECO:0000256" key="1">
    <source>
        <dbReference type="ARBA" id="ARBA00022679"/>
    </source>
</evidence>
<keyword evidence="1" id="KW-0808">Transferase</keyword>
<keyword evidence="2" id="KW-0418">Kinase</keyword>
<dbReference type="CDD" id="cd01941">
    <property type="entry name" value="YeiC_kinase_like"/>
    <property type="match status" value="1"/>
</dbReference>
<comment type="caution">
    <text evidence="4">The sequence shown here is derived from an EMBL/GenBank/DDBJ whole genome shotgun (WGS) entry which is preliminary data.</text>
</comment>
<dbReference type="InterPro" id="IPR029056">
    <property type="entry name" value="Ribokinase-like"/>
</dbReference>
<name>A0A6L6XTQ3_9ACTN</name>
<protein>
    <submittedName>
        <fullName evidence="4">Winged helix-turn-helix transcriptional regulator</fullName>
    </submittedName>
</protein>
<evidence type="ECO:0000256" key="2">
    <source>
        <dbReference type="ARBA" id="ARBA00022777"/>
    </source>
</evidence>
<dbReference type="PANTHER" id="PTHR10584:SF166">
    <property type="entry name" value="RIBOKINASE"/>
    <property type="match status" value="1"/>
</dbReference>
<dbReference type="EMBL" id="WSEK01000004">
    <property type="protein sequence ID" value="MVQ49846.1"/>
    <property type="molecule type" value="Genomic_DNA"/>
</dbReference>
<dbReference type="SUPFAM" id="SSF46785">
    <property type="entry name" value="Winged helix' DNA-binding domain"/>
    <property type="match status" value="1"/>
</dbReference>
<dbReference type="Pfam" id="PF00294">
    <property type="entry name" value="PfkB"/>
    <property type="match status" value="1"/>
</dbReference>
<evidence type="ECO:0000313" key="4">
    <source>
        <dbReference type="EMBL" id="MVQ49846.1"/>
    </source>
</evidence>
<accession>A0A6L6XTQ3</accession>
<feature type="domain" description="Carbohydrate kinase PfkB" evidence="3">
    <location>
        <begin position="60"/>
        <end position="352"/>
    </location>
</feature>
<dbReference type="InterPro" id="IPR036390">
    <property type="entry name" value="WH_DNA-bd_sf"/>
</dbReference>
<dbReference type="RefSeq" id="WP_157342690.1">
    <property type="nucleotide sequence ID" value="NZ_WSEK01000004.1"/>
</dbReference>